<dbReference type="InterPro" id="IPR036890">
    <property type="entry name" value="HATPase_C_sf"/>
</dbReference>
<protein>
    <recommendedName>
        <fullName evidence="2">histidine kinase</fullName>
        <ecNumber evidence="2">2.7.13.3</ecNumber>
    </recommendedName>
</protein>
<gene>
    <name evidence="6" type="ORF">PFX98_00860</name>
</gene>
<dbReference type="SMART" id="SM00387">
    <property type="entry name" value="HATPase_c"/>
    <property type="match status" value="1"/>
</dbReference>
<evidence type="ECO:0000313" key="6">
    <source>
        <dbReference type="EMBL" id="WIT12186.1"/>
    </source>
</evidence>
<feature type="compositionally biased region" description="Low complexity" evidence="4">
    <location>
        <begin position="696"/>
        <end position="715"/>
    </location>
</feature>
<evidence type="ECO:0000256" key="3">
    <source>
        <dbReference type="SAM" id="Coils"/>
    </source>
</evidence>
<dbReference type="EC" id="2.7.13.3" evidence="2"/>
<dbReference type="InterPro" id="IPR004358">
    <property type="entry name" value="Sig_transdc_His_kin-like_C"/>
</dbReference>
<dbReference type="KEGG" id="pais:PFX98_00860"/>
<dbReference type="RefSeq" id="WP_285233279.1">
    <property type="nucleotide sequence ID" value="NZ_CP116346.1"/>
</dbReference>
<name>A0AA95SQN8_9BURK</name>
<dbReference type="Gene3D" id="3.30.565.10">
    <property type="entry name" value="Histidine kinase-like ATPase, C-terminal domain"/>
    <property type="match status" value="1"/>
</dbReference>
<accession>A0AA95SQN8</accession>
<dbReference type="PANTHER" id="PTHR43065">
    <property type="entry name" value="SENSOR HISTIDINE KINASE"/>
    <property type="match status" value="1"/>
</dbReference>
<evidence type="ECO:0000259" key="5">
    <source>
        <dbReference type="PROSITE" id="PS50109"/>
    </source>
</evidence>
<keyword evidence="6" id="KW-0808">Transferase</keyword>
<evidence type="ECO:0000256" key="2">
    <source>
        <dbReference type="ARBA" id="ARBA00012438"/>
    </source>
</evidence>
<dbReference type="SUPFAM" id="SSF55874">
    <property type="entry name" value="ATPase domain of HSP90 chaperone/DNA topoisomerase II/histidine kinase"/>
    <property type="match status" value="1"/>
</dbReference>
<dbReference type="Proteomes" id="UP001177769">
    <property type="component" value="Chromosome"/>
</dbReference>
<sequence>MSAPSDHATASPDPAFPALLAQARRCILVNRSADAWRCLGLCQGLAPAQADVASAQLAVQALDLRLRASAAPSVSLDCVAEAQRLDTLANAGLTASTCAEIAITLGEVFGRLGLEEPALSAFGRARAWLRGGHDAEALVVLDVSAANALLRCGLQREAIELLQPLAETLADAELRLLVCSQLGSAHYFLAEAGGADAAAHRDASLHWHARSRLDAEASGPPYARYRAAVNLAIGHARRGDIALARQHLQQMRGLLDLVWPPRADGGSERARDEQRSWTAFVEALIALGEGRRDAAIRGFQTILAEFRDVGINSYLGMLQLRVAELLVSTAHQAGLDKLAYQAQLELQALQERRNRQRQELSSRLLADALTLSQLRVQNDLLQQHGNELQAALAQRHQELTLTLDQLRAEVSIRQATEAALQQAHDELERRVRERSAELHQTLQALAHQERQAAMAHIVVGVAHELNTPLGNALLALSTEADATAELRRRLADGQLKRAELHEFLALLDNSHLLGHKALTRAADLVQRFKELSIEQMPEPRRRFDPRRQIEQALQRWHGSAGARGVTLRALLQPVGKVDGYPGALLRILDQLIDNALTHAFEPPLPAAPAIEVRLAREAEGLELCVQDNGRGIASELREQVFTPFMTTARGHGHAGLGLHVVQVLAQQQLGGRLGIEAAWPSGTCVRLHFPAEAPTRAQPEASRAPAPAAPSGTRP</sequence>
<keyword evidence="7" id="KW-1185">Reference proteome</keyword>
<evidence type="ECO:0000256" key="1">
    <source>
        <dbReference type="ARBA" id="ARBA00000085"/>
    </source>
</evidence>
<organism evidence="6 7">
    <name type="scientific">Paucibacter sediminis</name>
    <dbReference type="NCBI Taxonomy" id="3019553"/>
    <lineage>
        <taxon>Bacteria</taxon>
        <taxon>Pseudomonadati</taxon>
        <taxon>Pseudomonadota</taxon>
        <taxon>Betaproteobacteria</taxon>
        <taxon>Burkholderiales</taxon>
        <taxon>Sphaerotilaceae</taxon>
        <taxon>Roseateles</taxon>
    </lineage>
</organism>
<keyword evidence="6" id="KW-0418">Kinase</keyword>
<dbReference type="PANTHER" id="PTHR43065:SF42">
    <property type="entry name" value="TWO-COMPONENT SENSOR PPRA"/>
    <property type="match status" value="1"/>
</dbReference>
<evidence type="ECO:0000256" key="4">
    <source>
        <dbReference type="SAM" id="MobiDB-lite"/>
    </source>
</evidence>
<dbReference type="PRINTS" id="PR00344">
    <property type="entry name" value="BCTRLSENSOR"/>
</dbReference>
<dbReference type="PROSITE" id="PS50109">
    <property type="entry name" value="HIS_KIN"/>
    <property type="match status" value="1"/>
</dbReference>
<dbReference type="Pfam" id="PF02518">
    <property type="entry name" value="HATPase_c"/>
    <property type="match status" value="1"/>
</dbReference>
<keyword evidence="3" id="KW-0175">Coiled coil</keyword>
<dbReference type="GO" id="GO:0004673">
    <property type="term" value="F:protein histidine kinase activity"/>
    <property type="evidence" value="ECO:0007669"/>
    <property type="project" value="UniProtKB-EC"/>
</dbReference>
<feature type="coiled-coil region" evidence="3">
    <location>
        <begin position="389"/>
        <end position="437"/>
    </location>
</feature>
<reference evidence="6" key="1">
    <citation type="submission" date="2023-01" db="EMBL/GenBank/DDBJ databases">
        <title>Whole genome sequence of Paucibacter sp. S2-9 isolated from pond sediment.</title>
        <authorList>
            <person name="Jung J.Y."/>
        </authorList>
    </citation>
    <scope>NUCLEOTIDE SEQUENCE</scope>
    <source>
        <strain evidence="6">S2-9</strain>
    </source>
</reference>
<dbReference type="InterPro" id="IPR003594">
    <property type="entry name" value="HATPase_dom"/>
</dbReference>
<proteinExistence type="predicted"/>
<dbReference type="EMBL" id="CP116346">
    <property type="protein sequence ID" value="WIT12186.1"/>
    <property type="molecule type" value="Genomic_DNA"/>
</dbReference>
<feature type="domain" description="Histidine kinase" evidence="5">
    <location>
        <begin position="460"/>
        <end position="693"/>
    </location>
</feature>
<comment type="catalytic activity">
    <reaction evidence="1">
        <text>ATP + protein L-histidine = ADP + protein N-phospho-L-histidine.</text>
        <dbReference type="EC" id="2.7.13.3"/>
    </reaction>
</comment>
<dbReference type="AlphaFoldDB" id="A0AA95SQN8"/>
<dbReference type="InterPro" id="IPR005467">
    <property type="entry name" value="His_kinase_dom"/>
</dbReference>
<dbReference type="Gene3D" id="1.10.287.130">
    <property type="match status" value="1"/>
</dbReference>
<evidence type="ECO:0000313" key="7">
    <source>
        <dbReference type="Proteomes" id="UP001177769"/>
    </source>
</evidence>
<feature type="region of interest" description="Disordered" evidence="4">
    <location>
        <begin position="692"/>
        <end position="715"/>
    </location>
</feature>